<evidence type="ECO:0000256" key="1">
    <source>
        <dbReference type="SAM" id="Phobius"/>
    </source>
</evidence>
<dbReference type="GeneID" id="85357898"/>
<feature type="chain" id="PRO_5041239996" evidence="2">
    <location>
        <begin position="20"/>
        <end position="95"/>
    </location>
</feature>
<keyword evidence="1" id="KW-1133">Transmembrane helix</keyword>
<sequence length="95" mass="10053">MPTIGPASTIAALAIMVLASSCTTPFAQPTTVRCSLLTLLTVTLAVPLLVGCIYVTSQMTKSTIRFYNKTSVAVSFKVGPRLERGDDPDESFTAP</sequence>
<dbReference type="Proteomes" id="UP001175211">
    <property type="component" value="Unassembled WGS sequence"/>
</dbReference>
<comment type="caution">
    <text evidence="3">The sequence shown here is derived from an EMBL/GenBank/DDBJ whole genome shotgun (WGS) entry which is preliminary data.</text>
</comment>
<reference evidence="3" key="1">
    <citation type="submission" date="2023-06" db="EMBL/GenBank/DDBJ databases">
        <authorList>
            <consortium name="Lawrence Berkeley National Laboratory"/>
            <person name="Ahrendt S."/>
            <person name="Sahu N."/>
            <person name="Indic B."/>
            <person name="Wong-Bajracharya J."/>
            <person name="Merenyi Z."/>
            <person name="Ke H.-M."/>
            <person name="Monk M."/>
            <person name="Kocsube S."/>
            <person name="Drula E."/>
            <person name="Lipzen A."/>
            <person name="Balint B."/>
            <person name="Henrissat B."/>
            <person name="Andreopoulos B."/>
            <person name="Martin F.M."/>
            <person name="Harder C.B."/>
            <person name="Rigling D."/>
            <person name="Ford K.L."/>
            <person name="Foster G.D."/>
            <person name="Pangilinan J."/>
            <person name="Papanicolaou A."/>
            <person name="Barry K."/>
            <person name="LaButti K."/>
            <person name="Viragh M."/>
            <person name="Koriabine M."/>
            <person name="Yan M."/>
            <person name="Riley R."/>
            <person name="Champramary S."/>
            <person name="Plett K.L."/>
            <person name="Tsai I.J."/>
            <person name="Slot J."/>
            <person name="Sipos G."/>
            <person name="Plett J."/>
            <person name="Nagy L.G."/>
            <person name="Grigoriev I.V."/>
        </authorList>
    </citation>
    <scope>NUCLEOTIDE SEQUENCE</scope>
    <source>
        <strain evidence="3">CCBAS 213</strain>
    </source>
</reference>
<keyword evidence="1" id="KW-0472">Membrane</keyword>
<organism evidence="3 4">
    <name type="scientific">Armillaria tabescens</name>
    <name type="common">Ringless honey mushroom</name>
    <name type="synonym">Agaricus tabescens</name>
    <dbReference type="NCBI Taxonomy" id="1929756"/>
    <lineage>
        <taxon>Eukaryota</taxon>
        <taxon>Fungi</taxon>
        <taxon>Dikarya</taxon>
        <taxon>Basidiomycota</taxon>
        <taxon>Agaricomycotina</taxon>
        <taxon>Agaricomycetes</taxon>
        <taxon>Agaricomycetidae</taxon>
        <taxon>Agaricales</taxon>
        <taxon>Marasmiineae</taxon>
        <taxon>Physalacriaceae</taxon>
        <taxon>Desarmillaria</taxon>
    </lineage>
</organism>
<gene>
    <name evidence="3" type="ORF">EV420DRAFT_1572264</name>
</gene>
<accession>A0AA39MTC0</accession>
<evidence type="ECO:0000313" key="3">
    <source>
        <dbReference type="EMBL" id="KAK0445294.1"/>
    </source>
</evidence>
<keyword evidence="1" id="KW-0812">Transmembrane</keyword>
<dbReference type="EMBL" id="JAUEPS010000050">
    <property type="protein sequence ID" value="KAK0445294.1"/>
    <property type="molecule type" value="Genomic_DNA"/>
</dbReference>
<protein>
    <submittedName>
        <fullName evidence="3">Uncharacterized protein</fullName>
    </submittedName>
</protein>
<name>A0AA39MTC0_ARMTA</name>
<evidence type="ECO:0000256" key="2">
    <source>
        <dbReference type="SAM" id="SignalP"/>
    </source>
</evidence>
<proteinExistence type="predicted"/>
<dbReference type="AlphaFoldDB" id="A0AA39MTC0"/>
<keyword evidence="4" id="KW-1185">Reference proteome</keyword>
<feature type="signal peptide" evidence="2">
    <location>
        <begin position="1"/>
        <end position="19"/>
    </location>
</feature>
<dbReference type="RefSeq" id="XP_060325435.1">
    <property type="nucleotide sequence ID" value="XM_060474350.1"/>
</dbReference>
<evidence type="ECO:0000313" key="4">
    <source>
        <dbReference type="Proteomes" id="UP001175211"/>
    </source>
</evidence>
<feature type="transmembrane region" description="Helical" evidence="1">
    <location>
        <begin position="35"/>
        <end position="56"/>
    </location>
</feature>
<keyword evidence="2" id="KW-0732">Signal</keyword>